<feature type="domain" description="CheR-type methyltransferase" evidence="20">
    <location>
        <begin position="221"/>
        <end position="472"/>
    </location>
</feature>
<organism evidence="21 22">
    <name type="scientific">Bradyrhizobium macuxiense</name>
    <dbReference type="NCBI Taxonomy" id="1755647"/>
    <lineage>
        <taxon>Bacteria</taxon>
        <taxon>Pseudomonadati</taxon>
        <taxon>Pseudomonadota</taxon>
        <taxon>Alphaproteobacteria</taxon>
        <taxon>Hyphomicrobiales</taxon>
        <taxon>Nitrobacteraceae</taxon>
        <taxon>Bradyrhizobium</taxon>
    </lineage>
</organism>
<keyword evidence="6" id="KW-0597">Phosphoprotein</keyword>
<dbReference type="SUPFAM" id="SSF53335">
    <property type="entry name" value="S-adenosyl-L-methionine-dependent methyltransferases"/>
    <property type="match status" value="1"/>
</dbReference>
<dbReference type="Gene3D" id="3.30.565.10">
    <property type="entry name" value="Histidine kinase-like ATPase, C-terminal domain"/>
    <property type="match status" value="1"/>
</dbReference>
<evidence type="ECO:0000256" key="13">
    <source>
        <dbReference type="ARBA" id="ARBA00022777"/>
    </source>
</evidence>
<keyword evidence="15" id="KW-0378">Hydrolase</keyword>
<dbReference type="InterPro" id="IPR029063">
    <property type="entry name" value="SAM-dependent_MTases_sf"/>
</dbReference>
<dbReference type="SMART" id="SM00911">
    <property type="entry name" value="HWE_HK"/>
    <property type="match status" value="1"/>
</dbReference>
<name>A0A560LNT6_9BRAD</name>
<comment type="caution">
    <text evidence="21">The sequence shown here is derived from an EMBL/GenBank/DDBJ whole genome shotgun (WGS) entry which is preliminary data.</text>
</comment>
<dbReference type="Gene3D" id="3.40.50.180">
    <property type="entry name" value="Methylesterase CheB, C-terminal domain"/>
    <property type="match status" value="1"/>
</dbReference>
<dbReference type="GO" id="GO:0004673">
    <property type="term" value="F:protein histidine kinase activity"/>
    <property type="evidence" value="ECO:0007669"/>
    <property type="project" value="UniProtKB-EC"/>
</dbReference>
<evidence type="ECO:0000313" key="22">
    <source>
        <dbReference type="Proteomes" id="UP000321304"/>
    </source>
</evidence>
<evidence type="ECO:0000256" key="11">
    <source>
        <dbReference type="ARBA" id="ARBA00022691"/>
    </source>
</evidence>
<dbReference type="Proteomes" id="UP000321304">
    <property type="component" value="Unassembled WGS sequence"/>
</dbReference>
<dbReference type="AlphaFoldDB" id="A0A560LNT6"/>
<dbReference type="Gene3D" id="1.10.155.10">
    <property type="entry name" value="Chemotaxis receptor methyltransferase CheR, N-terminal domain"/>
    <property type="match status" value="1"/>
</dbReference>
<evidence type="ECO:0000256" key="15">
    <source>
        <dbReference type="PROSITE-ProRule" id="PRU00050"/>
    </source>
</evidence>
<evidence type="ECO:0000256" key="7">
    <source>
        <dbReference type="ARBA" id="ARBA00022603"/>
    </source>
</evidence>
<keyword evidence="15" id="KW-0145">Chemotaxis</keyword>
<dbReference type="EC" id="2.7.13.3" evidence="3"/>
<dbReference type="Pfam" id="PF13426">
    <property type="entry name" value="PAS_9"/>
    <property type="match status" value="1"/>
</dbReference>
<evidence type="ECO:0000259" key="18">
    <source>
        <dbReference type="PROSITE" id="PS50113"/>
    </source>
</evidence>
<dbReference type="Pfam" id="PF01339">
    <property type="entry name" value="CheB_methylest"/>
    <property type="match status" value="1"/>
</dbReference>
<dbReference type="InterPro" id="IPR000780">
    <property type="entry name" value="CheR_MeTrfase"/>
</dbReference>
<evidence type="ECO:0000256" key="16">
    <source>
        <dbReference type="SAM" id="Coils"/>
    </source>
</evidence>
<dbReference type="Pfam" id="PF03705">
    <property type="entry name" value="CheR_N"/>
    <property type="match status" value="1"/>
</dbReference>
<evidence type="ECO:0000256" key="9">
    <source>
        <dbReference type="ARBA" id="ARBA00022643"/>
    </source>
</evidence>
<keyword evidence="14" id="KW-0067">ATP-binding</keyword>
<keyword evidence="10" id="KW-0808">Transferase</keyword>
<dbReference type="InterPro" id="IPR011102">
    <property type="entry name" value="Sig_transdc_His_kinase_HWE"/>
</dbReference>
<keyword evidence="16" id="KW-0175">Coiled coil</keyword>
<feature type="coiled-coil region" evidence="16">
    <location>
        <begin position="646"/>
        <end position="740"/>
    </location>
</feature>
<feature type="domain" description="CheB-type methylesterase" evidence="19">
    <location>
        <begin position="16"/>
        <end position="204"/>
    </location>
</feature>
<dbReference type="RefSeq" id="WP_146988387.1">
    <property type="nucleotide sequence ID" value="NZ_VITY01000008.1"/>
</dbReference>
<dbReference type="InterPro" id="IPR035909">
    <property type="entry name" value="CheB_C"/>
</dbReference>
<dbReference type="Gene3D" id="3.30.450.20">
    <property type="entry name" value="PAS domain"/>
    <property type="match status" value="2"/>
</dbReference>
<evidence type="ECO:0000259" key="19">
    <source>
        <dbReference type="PROSITE" id="PS50122"/>
    </source>
</evidence>
<dbReference type="InterPro" id="IPR035965">
    <property type="entry name" value="PAS-like_dom_sf"/>
</dbReference>
<evidence type="ECO:0000256" key="2">
    <source>
        <dbReference type="ARBA" id="ARBA00001541"/>
    </source>
</evidence>
<evidence type="ECO:0000256" key="5">
    <source>
        <dbReference type="ARBA" id="ARBA00021740"/>
    </source>
</evidence>
<dbReference type="InterPro" id="IPR050903">
    <property type="entry name" value="Bact_Chemotaxis_MeTrfase"/>
</dbReference>
<proteinExistence type="predicted"/>
<evidence type="ECO:0000256" key="8">
    <source>
        <dbReference type="ARBA" id="ARBA00022630"/>
    </source>
</evidence>
<evidence type="ECO:0000256" key="4">
    <source>
        <dbReference type="ARBA" id="ARBA00012534"/>
    </source>
</evidence>
<dbReference type="NCBIfam" id="TIGR00229">
    <property type="entry name" value="sensory_box"/>
    <property type="match status" value="1"/>
</dbReference>
<dbReference type="InterPro" id="IPR036804">
    <property type="entry name" value="CheR_N_sf"/>
</dbReference>
<comment type="catalytic activity">
    <reaction evidence="2">
        <text>L-glutamyl-[protein] + S-adenosyl-L-methionine = [protein]-L-glutamate 5-O-methyl ester + S-adenosyl-L-homocysteine</text>
        <dbReference type="Rhea" id="RHEA:24452"/>
        <dbReference type="Rhea" id="RHEA-COMP:10208"/>
        <dbReference type="Rhea" id="RHEA-COMP:10311"/>
        <dbReference type="ChEBI" id="CHEBI:29973"/>
        <dbReference type="ChEBI" id="CHEBI:57856"/>
        <dbReference type="ChEBI" id="CHEBI:59789"/>
        <dbReference type="ChEBI" id="CHEBI:82795"/>
        <dbReference type="EC" id="2.1.1.80"/>
    </reaction>
</comment>
<dbReference type="GO" id="GO:0000156">
    <property type="term" value="F:phosphorelay response regulator activity"/>
    <property type="evidence" value="ECO:0007669"/>
    <property type="project" value="InterPro"/>
</dbReference>
<gene>
    <name evidence="21" type="ORF">FBZ93_108156</name>
</gene>
<protein>
    <recommendedName>
        <fullName evidence="5">Blue-light-activated histidine kinase</fullName>
        <ecNumber evidence="4">2.1.1.80</ecNumber>
        <ecNumber evidence="3">2.7.13.3</ecNumber>
    </recommendedName>
</protein>
<feature type="domain" description="PAS" evidence="17">
    <location>
        <begin position="857"/>
        <end position="902"/>
    </location>
</feature>
<dbReference type="PROSITE" id="PS50112">
    <property type="entry name" value="PAS"/>
    <property type="match status" value="1"/>
</dbReference>
<dbReference type="PROSITE" id="PS50123">
    <property type="entry name" value="CHER"/>
    <property type="match status" value="1"/>
</dbReference>
<keyword evidence="11" id="KW-0949">S-adenosyl-L-methionine</keyword>
<dbReference type="Gene3D" id="1.20.5.340">
    <property type="match status" value="1"/>
</dbReference>
<dbReference type="PROSITE" id="PS50113">
    <property type="entry name" value="PAC"/>
    <property type="match status" value="1"/>
</dbReference>
<evidence type="ECO:0000256" key="10">
    <source>
        <dbReference type="ARBA" id="ARBA00022679"/>
    </source>
</evidence>
<keyword evidence="8" id="KW-0285">Flavoprotein</keyword>
<reference evidence="21 22" key="1">
    <citation type="submission" date="2019-06" db="EMBL/GenBank/DDBJ databases">
        <title>Genomic Encyclopedia of Type Strains, Phase IV (KMG-V): Genome sequencing to study the core and pangenomes of soil and plant-associated prokaryotes.</title>
        <authorList>
            <person name="Whitman W."/>
        </authorList>
    </citation>
    <scope>NUCLEOTIDE SEQUENCE [LARGE SCALE GENOMIC DNA]</scope>
    <source>
        <strain evidence="21 22">BR 10355</strain>
    </source>
</reference>
<dbReference type="InterPro" id="IPR000700">
    <property type="entry name" value="PAS-assoc_C"/>
</dbReference>
<dbReference type="PROSITE" id="PS50122">
    <property type="entry name" value="CHEB"/>
    <property type="match status" value="1"/>
</dbReference>
<dbReference type="GO" id="GO:0008984">
    <property type="term" value="F:protein-glutamate methylesterase activity"/>
    <property type="evidence" value="ECO:0007669"/>
    <property type="project" value="InterPro"/>
</dbReference>
<dbReference type="EMBL" id="VITY01000008">
    <property type="protein sequence ID" value="TWB96114.1"/>
    <property type="molecule type" value="Genomic_DNA"/>
</dbReference>
<feature type="active site" evidence="15">
    <location>
        <position position="55"/>
    </location>
</feature>
<dbReference type="Pfam" id="PF07536">
    <property type="entry name" value="HWE_HK"/>
    <property type="match status" value="1"/>
</dbReference>
<keyword evidence="13" id="KW-0418">Kinase</keyword>
<dbReference type="GO" id="GO:0008983">
    <property type="term" value="F:protein-glutamate O-methyltransferase activity"/>
    <property type="evidence" value="ECO:0007669"/>
    <property type="project" value="UniProtKB-EC"/>
</dbReference>
<feature type="active site" evidence="15">
    <location>
        <position position="146"/>
    </location>
</feature>
<dbReference type="InterPro" id="IPR036890">
    <property type="entry name" value="HATPase_C_sf"/>
</dbReference>
<dbReference type="InterPro" id="IPR000673">
    <property type="entry name" value="Sig_transdc_resp-reg_Me-estase"/>
</dbReference>
<dbReference type="CDD" id="cd16434">
    <property type="entry name" value="CheB-CheR_fusion"/>
    <property type="match status" value="1"/>
</dbReference>
<dbReference type="OrthoDB" id="9816309at2"/>
<keyword evidence="7" id="KW-0489">Methyltransferase</keyword>
<dbReference type="GO" id="GO:0032259">
    <property type="term" value="P:methylation"/>
    <property type="evidence" value="ECO:0007669"/>
    <property type="project" value="UniProtKB-KW"/>
</dbReference>
<feature type="domain" description="PAC" evidence="18">
    <location>
        <begin position="803"/>
        <end position="853"/>
    </location>
</feature>
<comment type="catalytic activity">
    <reaction evidence="1">
        <text>ATP + protein L-histidine = ADP + protein N-phospho-L-histidine.</text>
        <dbReference type="EC" id="2.7.13.3"/>
    </reaction>
</comment>
<accession>A0A560LNT6</accession>
<keyword evidence="9" id="KW-0288">FMN</keyword>
<feature type="active site" evidence="15">
    <location>
        <position position="28"/>
    </location>
</feature>
<dbReference type="InterPro" id="IPR000014">
    <property type="entry name" value="PAS"/>
</dbReference>
<dbReference type="PANTHER" id="PTHR24422:SF27">
    <property type="entry name" value="PROTEIN-GLUTAMATE O-METHYLTRANSFERASE"/>
    <property type="match status" value="1"/>
</dbReference>
<evidence type="ECO:0000256" key="1">
    <source>
        <dbReference type="ARBA" id="ARBA00000085"/>
    </source>
</evidence>
<evidence type="ECO:0000313" key="21">
    <source>
        <dbReference type="EMBL" id="TWB96114.1"/>
    </source>
</evidence>
<dbReference type="Gene3D" id="3.40.50.150">
    <property type="entry name" value="Vaccinia Virus protein VP39"/>
    <property type="match status" value="1"/>
</dbReference>
<dbReference type="InterPro" id="IPR022642">
    <property type="entry name" value="CheR_C"/>
</dbReference>
<evidence type="ECO:0000259" key="17">
    <source>
        <dbReference type="PROSITE" id="PS50112"/>
    </source>
</evidence>
<evidence type="ECO:0000256" key="14">
    <source>
        <dbReference type="ARBA" id="ARBA00022840"/>
    </source>
</evidence>
<dbReference type="EC" id="2.1.1.80" evidence="4"/>
<dbReference type="SMART" id="SM00091">
    <property type="entry name" value="PAS"/>
    <property type="match status" value="3"/>
</dbReference>
<sequence length="1179" mass="131809">MADTSDEERDETTEPNLARTVVVGIGASAGGVQALQQLFAALPEKTGAAFVVVVHLDPDLRSEMSNILAARTHMPVLQVGEPIPLNADHVYVIPPDRRLHITNDEIATAEFDEPRGKRAPIDLFFRSLAEQHGDGCAVILTGAGSDGSVGVRAVKESGGIILVQDPNEAEFPSMPRSAIATGIADFVLPIREIAQRLTELVREKNHEGPGGGLRGLDADLLRRILAHVRVRTGHDFSKYKRATILRRIARRMQVTRADSPKDYYDVLRDNTDEAQALLGDLLISVTSFFRDKEAFRALELQVIPQLFNGKLSDRSIRVWVPGCATGEEAYSIAMLLLEQASRQDIRPTIQVFGSDIDARALAIAREGMYPVAIETDVSEDRLRRFFVKDGDQYRVRQELRDLVLFASHSLLKDPPFSRLDLIACRNLLIYLDRELQELACNTFHYALNPDGFLMLGTSESADHPPGQFRTFDRKARIYQSSASPGELRLLPRLLGSVGLIHEQAANPIRPPSTTSLLNEAAAHRQALEKLAPPSILVDQLHRVLHMSDNAGRFLQPSGGPLSGNIIDLVRPELRFELRSALNRVFETSQPWLSLPIPVRFNGAPHRVLMHVKPLDDHDDHGAGSAVVLFIEGDRVDNAIEGAISANDASKEIVARLREELQQTQTRLRTTREESDAANEELRAANEELQSINEEYRSTSEELETSKEELQSINEELQTVNSELKLKLEAVSRAHSDLQNLMAATDFGILFLDSSLRIKRFTQQVTDLFSITPSDEGRPIADFAHRLEYQNLVSDAHAVLANLSPIKHEIRSRNGRWYDVRLRPYRTVDDKIDGIVLTFVDMTDRRHTEDALRISERQLRQQTQLVELSRDPIFIWDYDGGILAWNRGSEQLYGYSRDEAVGKRKNQLLGTMVPGGSFAELRSKLLDEGNWTGELQHKTKNGRELTVESRIVLETIDGRRLALESTRDVSERKAWEEQQKLLLRELTHRVKNTLTVVQSIAHQTRRFSKSYDEFTERLDGRLAALARAHSLLVDSDWKGADLATLARRQLEPYTSGNNERIKVKGGSVFLPPDLATPFGLVFHELATNAAKYGSFSQQTGTVDLSWTLRSQGDQPLLTVIWRESGGPAVKQPETAGFGSELIEKAIPHAVVRREFGPDGTVCTIELPIPKASLDDRERLG</sequence>
<dbReference type="Pfam" id="PF01739">
    <property type="entry name" value="CheR"/>
    <property type="match status" value="1"/>
</dbReference>
<dbReference type="SUPFAM" id="SSF52738">
    <property type="entry name" value="Methylesterase CheB, C-terminal domain"/>
    <property type="match status" value="1"/>
</dbReference>
<evidence type="ECO:0000256" key="3">
    <source>
        <dbReference type="ARBA" id="ARBA00012438"/>
    </source>
</evidence>
<dbReference type="SUPFAM" id="SSF55785">
    <property type="entry name" value="PYP-like sensor domain (PAS domain)"/>
    <property type="match status" value="3"/>
</dbReference>
<evidence type="ECO:0000256" key="6">
    <source>
        <dbReference type="ARBA" id="ARBA00022553"/>
    </source>
</evidence>
<dbReference type="CDD" id="cd00130">
    <property type="entry name" value="PAS"/>
    <property type="match status" value="2"/>
</dbReference>
<evidence type="ECO:0000256" key="12">
    <source>
        <dbReference type="ARBA" id="ARBA00022741"/>
    </source>
</evidence>
<dbReference type="GO" id="GO:0005524">
    <property type="term" value="F:ATP binding"/>
    <property type="evidence" value="ECO:0007669"/>
    <property type="project" value="UniProtKB-KW"/>
</dbReference>
<dbReference type="PANTHER" id="PTHR24422">
    <property type="entry name" value="CHEMOTAXIS PROTEIN METHYLTRANSFERASE"/>
    <property type="match status" value="1"/>
</dbReference>
<dbReference type="GO" id="GO:0005737">
    <property type="term" value="C:cytoplasm"/>
    <property type="evidence" value="ECO:0007669"/>
    <property type="project" value="InterPro"/>
</dbReference>
<dbReference type="PRINTS" id="PR00996">
    <property type="entry name" value="CHERMTFRASE"/>
</dbReference>
<evidence type="ECO:0000259" key="20">
    <source>
        <dbReference type="PROSITE" id="PS50123"/>
    </source>
</evidence>
<keyword evidence="22" id="KW-1185">Reference proteome</keyword>
<dbReference type="InterPro" id="IPR022641">
    <property type="entry name" value="CheR_N"/>
</dbReference>
<keyword evidence="12" id="KW-0547">Nucleotide-binding</keyword>
<dbReference type="SMART" id="SM00138">
    <property type="entry name" value="MeTrc"/>
    <property type="match status" value="1"/>
</dbReference>
<dbReference type="GO" id="GO:0006935">
    <property type="term" value="P:chemotaxis"/>
    <property type="evidence" value="ECO:0007669"/>
    <property type="project" value="UniProtKB-UniRule"/>
</dbReference>
<dbReference type="SUPFAM" id="SSF47757">
    <property type="entry name" value="Chemotaxis receptor methyltransferase CheR, N-terminal domain"/>
    <property type="match status" value="1"/>
</dbReference>
<dbReference type="Pfam" id="PF13596">
    <property type="entry name" value="PAS_10"/>
    <property type="match status" value="1"/>
</dbReference>